<keyword evidence="5" id="KW-1185">Reference proteome</keyword>
<organism evidence="4 5">
    <name type="scientific">Flemingia macrophylla</name>
    <dbReference type="NCBI Taxonomy" id="520843"/>
    <lineage>
        <taxon>Eukaryota</taxon>
        <taxon>Viridiplantae</taxon>
        <taxon>Streptophyta</taxon>
        <taxon>Embryophyta</taxon>
        <taxon>Tracheophyta</taxon>
        <taxon>Spermatophyta</taxon>
        <taxon>Magnoliopsida</taxon>
        <taxon>eudicotyledons</taxon>
        <taxon>Gunneridae</taxon>
        <taxon>Pentapetalae</taxon>
        <taxon>rosids</taxon>
        <taxon>fabids</taxon>
        <taxon>Fabales</taxon>
        <taxon>Fabaceae</taxon>
        <taxon>Papilionoideae</taxon>
        <taxon>50 kb inversion clade</taxon>
        <taxon>NPAAA clade</taxon>
        <taxon>indigoferoid/millettioid clade</taxon>
        <taxon>Phaseoleae</taxon>
        <taxon>Flemingia</taxon>
    </lineage>
</organism>
<dbReference type="InterPro" id="IPR039537">
    <property type="entry name" value="Retrotran_Ty1/copia-like"/>
</dbReference>
<dbReference type="Pfam" id="PF00665">
    <property type="entry name" value="rve"/>
    <property type="match status" value="1"/>
</dbReference>
<evidence type="ECO:0000256" key="2">
    <source>
        <dbReference type="SAM" id="MobiDB-lite"/>
    </source>
</evidence>
<sequence>MSYVDLPQNHAEKEEAWFLDSVCSNHMCGDKSKFSEIDEVFRNSMKLGNNTKMNVLGKGNVKLSINGVTHVIQDVFYVPDHKNNLLSIGKLQEKGLIIMIKSGTCNIYHPHKGLILQTNMTSNRMFILSAGTPEKKEACFNTITHDLPHLWHCRYAHLSYKGLKLLQTLNMVHGLPQLSASTIACTDCVKGKQHREPISKKSKWRASQKLQLVHADICGPITPASNSQKRYFLCFIDDYSRKAWVYFLLEKSEAFYHFKCFKTLVEKETGLPIKVFRTDRGGEFTSSEFNEFCELNGIKRQMTTTYTPQQNGVAKRKNRTIMDLVRSILSEKNIPITFWPEAVKWTLYVLNRSPTLAVKGMTPEEVWSGEKPSVEHFRVFGCVGHVHIPDTKRTKLENKSIKCILLGVNKESKGYKLYDPVSKKVLISRDVIFEEDKQWSWSTNNKEAVQEDLEWEDSEFTKDDSEQIDINTNTEEEKSETDQDVASNHTNQNITSGEGIVRRAPSWMDDYVSGEGLSDGEDVINMAQIDNSDPFFF</sequence>
<dbReference type="InterPro" id="IPR012337">
    <property type="entry name" value="RNaseH-like_sf"/>
</dbReference>
<dbReference type="InterPro" id="IPR036397">
    <property type="entry name" value="RNaseH_sf"/>
</dbReference>
<keyword evidence="1" id="KW-0378">Hydrolase</keyword>
<dbReference type="Gene3D" id="3.30.420.10">
    <property type="entry name" value="Ribonuclease H-like superfamily/Ribonuclease H"/>
    <property type="match status" value="1"/>
</dbReference>
<dbReference type="InterPro" id="IPR025724">
    <property type="entry name" value="GAG-pre-integrase_dom"/>
</dbReference>
<dbReference type="InterPro" id="IPR054722">
    <property type="entry name" value="PolX-like_BBD"/>
</dbReference>
<feature type="region of interest" description="Disordered" evidence="2">
    <location>
        <begin position="454"/>
        <end position="496"/>
    </location>
</feature>
<evidence type="ECO:0000256" key="1">
    <source>
        <dbReference type="ARBA" id="ARBA00022670"/>
    </source>
</evidence>
<dbReference type="InterPro" id="IPR001584">
    <property type="entry name" value="Integrase_cat-core"/>
</dbReference>
<dbReference type="Proteomes" id="UP001603857">
    <property type="component" value="Unassembled WGS sequence"/>
</dbReference>
<accession>A0ABD1MSC1</accession>
<dbReference type="Pfam" id="PF25597">
    <property type="entry name" value="SH3_retrovirus"/>
    <property type="match status" value="1"/>
</dbReference>
<dbReference type="PANTHER" id="PTHR42648:SF18">
    <property type="entry name" value="RETROTRANSPOSON, UNCLASSIFIED-LIKE PROTEIN"/>
    <property type="match status" value="1"/>
</dbReference>
<dbReference type="PROSITE" id="PS50994">
    <property type="entry name" value="INTEGRASE"/>
    <property type="match status" value="1"/>
</dbReference>
<comment type="caution">
    <text evidence="4">The sequence shown here is derived from an EMBL/GenBank/DDBJ whole genome shotgun (WGS) entry which is preliminary data.</text>
</comment>
<dbReference type="Pfam" id="PF13976">
    <property type="entry name" value="gag_pre-integrs"/>
    <property type="match status" value="1"/>
</dbReference>
<dbReference type="SUPFAM" id="SSF53098">
    <property type="entry name" value="Ribonuclease H-like"/>
    <property type="match status" value="1"/>
</dbReference>
<dbReference type="AlphaFoldDB" id="A0ABD1MSC1"/>
<dbReference type="GO" id="GO:0008233">
    <property type="term" value="F:peptidase activity"/>
    <property type="evidence" value="ECO:0007669"/>
    <property type="project" value="UniProtKB-KW"/>
</dbReference>
<dbReference type="Pfam" id="PF22936">
    <property type="entry name" value="Pol_BBD"/>
    <property type="match status" value="1"/>
</dbReference>
<keyword evidence="1" id="KW-0645">Protease</keyword>
<feature type="domain" description="Integrase catalytic" evidence="3">
    <location>
        <begin position="205"/>
        <end position="371"/>
    </location>
</feature>
<evidence type="ECO:0000313" key="4">
    <source>
        <dbReference type="EMBL" id="KAL2338551.1"/>
    </source>
</evidence>
<reference evidence="4 5" key="1">
    <citation type="submission" date="2024-08" db="EMBL/GenBank/DDBJ databases">
        <title>Insights into the chromosomal genome structure of Flemingia macrophylla.</title>
        <authorList>
            <person name="Ding Y."/>
            <person name="Zhao Y."/>
            <person name="Bi W."/>
            <person name="Wu M."/>
            <person name="Zhao G."/>
            <person name="Gong Y."/>
            <person name="Li W."/>
            <person name="Zhang P."/>
        </authorList>
    </citation>
    <scope>NUCLEOTIDE SEQUENCE [LARGE SCALE GENOMIC DNA]</scope>
    <source>
        <strain evidence="4">DYQJB</strain>
        <tissue evidence="4">Leaf</tissue>
    </source>
</reference>
<proteinExistence type="predicted"/>
<dbReference type="GO" id="GO:0006508">
    <property type="term" value="P:proteolysis"/>
    <property type="evidence" value="ECO:0007669"/>
    <property type="project" value="UniProtKB-KW"/>
</dbReference>
<dbReference type="PANTHER" id="PTHR42648">
    <property type="entry name" value="TRANSPOSASE, PUTATIVE-RELATED"/>
    <property type="match status" value="1"/>
</dbReference>
<evidence type="ECO:0000259" key="3">
    <source>
        <dbReference type="PROSITE" id="PS50994"/>
    </source>
</evidence>
<gene>
    <name evidence="4" type="ORF">Fmac_012997</name>
</gene>
<protein>
    <recommendedName>
        <fullName evidence="3">Integrase catalytic domain-containing protein</fullName>
    </recommendedName>
</protein>
<dbReference type="EMBL" id="JBGMDY010000004">
    <property type="protein sequence ID" value="KAL2338551.1"/>
    <property type="molecule type" value="Genomic_DNA"/>
</dbReference>
<evidence type="ECO:0000313" key="5">
    <source>
        <dbReference type="Proteomes" id="UP001603857"/>
    </source>
</evidence>
<name>A0ABD1MSC1_9FABA</name>
<feature type="compositionally biased region" description="Polar residues" evidence="2">
    <location>
        <begin position="484"/>
        <end position="496"/>
    </location>
</feature>
<dbReference type="InterPro" id="IPR057670">
    <property type="entry name" value="SH3_retrovirus"/>
</dbReference>